<feature type="domain" description="TonB-dependent receptor plug" evidence="9">
    <location>
        <begin position="116"/>
        <end position="224"/>
    </location>
</feature>
<dbReference type="GO" id="GO:0009279">
    <property type="term" value="C:cell outer membrane"/>
    <property type="evidence" value="ECO:0007669"/>
    <property type="project" value="UniProtKB-SubCell"/>
</dbReference>
<dbReference type="Proteomes" id="UP000242687">
    <property type="component" value="Unassembled WGS sequence"/>
</dbReference>
<evidence type="ECO:0000256" key="7">
    <source>
        <dbReference type="PROSITE-ProRule" id="PRU01360"/>
    </source>
</evidence>
<evidence type="ECO:0000256" key="4">
    <source>
        <dbReference type="ARBA" id="ARBA00022692"/>
    </source>
</evidence>
<gene>
    <name evidence="10" type="ORF">CLV57_0486</name>
</gene>
<proteinExistence type="inferred from homology"/>
<evidence type="ECO:0000313" key="10">
    <source>
        <dbReference type="EMBL" id="PJJ83504.1"/>
    </source>
</evidence>
<keyword evidence="3 7" id="KW-1134">Transmembrane beta strand</keyword>
<dbReference type="Pfam" id="PF13715">
    <property type="entry name" value="CarbopepD_reg_2"/>
    <property type="match status" value="1"/>
</dbReference>
<evidence type="ECO:0000313" key="11">
    <source>
        <dbReference type="Proteomes" id="UP000242687"/>
    </source>
</evidence>
<comment type="similarity">
    <text evidence="7">Belongs to the TonB-dependent receptor family.</text>
</comment>
<dbReference type="Gene3D" id="2.60.40.1120">
    <property type="entry name" value="Carboxypeptidase-like, regulatory domain"/>
    <property type="match status" value="1"/>
</dbReference>
<comment type="caution">
    <text evidence="10">The sequence shown here is derived from an EMBL/GenBank/DDBJ whole genome shotgun (WGS) entry which is preliminary data.</text>
</comment>
<reference evidence="10 11" key="1">
    <citation type="submission" date="2017-11" db="EMBL/GenBank/DDBJ databases">
        <title>Genomic Encyclopedia of Archaeal and Bacterial Type Strains, Phase II (KMG-II): From Individual Species to Whole Genera.</title>
        <authorList>
            <person name="Goeker M."/>
        </authorList>
    </citation>
    <scope>NUCLEOTIDE SEQUENCE [LARGE SCALE GENOMIC DNA]</scope>
    <source>
        <strain evidence="10 11">DSM 28175</strain>
    </source>
</reference>
<keyword evidence="11" id="KW-1185">Reference proteome</keyword>
<dbReference type="InterPro" id="IPR012910">
    <property type="entry name" value="Plug_dom"/>
</dbReference>
<dbReference type="Gene3D" id="2.40.170.20">
    <property type="entry name" value="TonB-dependent receptor, beta-barrel domain"/>
    <property type="match status" value="1"/>
</dbReference>
<keyword evidence="2 7" id="KW-0813">Transport</keyword>
<keyword evidence="8" id="KW-0732">Signal</keyword>
<dbReference type="OrthoDB" id="9768177at2"/>
<organism evidence="10 11">
    <name type="scientific">Mucilaginibacter auburnensis</name>
    <dbReference type="NCBI Taxonomy" id="1457233"/>
    <lineage>
        <taxon>Bacteria</taxon>
        <taxon>Pseudomonadati</taxon>
        <taxon>Bacteroidota</taxon>
        <taxon>Sphingobacteriia</taxon>
        <taxon>Sphingobacteriales</taxon>
        <taxon>Sphingobacteriaceae</taxon>
        <taxon>Mucilaginibacter</taxon>
    </lineage>
</organism>
<evidence type="ECO:0000256" key="5">
    <source>
        <dbReference type="ARBA" id="ARBA00023136"/>
    </source>
</evidence>
<accession>A0A2H9VRR1</accession>
<dbReference type="RefSeq" id="WP_100339763.1">
    <property type="nucleotide sequence ID" value="NZ_PGFJ01000001.1"/>
</dbReference>
<dbReference type="InterPro" id="IPR036942">
    <property type="entry name" value="Beta-barrel_TonB_sf"/>
</dbReference>
<evidence type="ECO:0000256" key="2">
    <source>
        <dbReference type="ARBA" id="ARBA00022448"/>
    </source>
</evidence>
<comment type="subcellular location">
    <subcellularLocation>
        <location evidence="1 7">Cell outer membrane</location>
        <topology evidence="1 7">Multi-pass membrane protein</topology>
    </subcellularLocation>
</comment>
<dbReference type="Pfam" id="PF07715">
    <property type="entry name" value="Plug"/>
    <property type="match status" value="1"/>
</dbReference>
<evidence type="ECO:0000259" key="9">
    <source>
        <dbReference type="Pfam" id="PF07715"/>
    </source>
</evidence>
<evidence type="ECO:0000256" key="8">
    <source>
        <dbReference type="SAM" id="SignalP"/>
    </source>
</evidence>
<dbReference type="PROSITE" id="PS52016">
    <property type="entry name" value="TONB_DEPENDENT_REC_3"/>
    <property type="match status" value="1"/>
</dbReference>
<dbReference type="Gene3D" id="2.170.130.10">
    <property type="entry name" value="TonB-dependent receptor, plug domain"/>
    <property type="match status" value="1"/>
</dbReference>
<keyword evidence="4 7" id="KW-0812">Transmembrane</keyword>
<dbReference type="InterPro" id="IPR023996">
    <property type="entry name" value="TonB-dep_OMP_SusC/RagA"/>
</dbReference>
<evidence type="ECO:0000256" key="3">
    <source>
        <dbReference type="ARBA" id="ARBA00022452"/>
    </source>
</evidence>
<evidence type="ECO:0000256" key="1">
    <source>
        <dbReference type="ARBA" id="ARBA00004571"/>
    </source>
</evidence>
<dbReference type="SUPFAM" id="SSF56935">
    <property type="entry name" value="Porins"/>
    <property type="match status" value="1"/>
</dbReference>
<evidence type="ECO:0000256" key="6">
    <source>
        <dbReference type="ARBA" id="ARBA00023237"/>
    </source>
</evidence>
<dbReference type="InterPro" id="IPR037066">
    <property type="entry name" value="Plug_dom_sf"/>
</dbReference>
<dbReference type="SUPFAM" id="SSF49464">
    <property type="entry name" value="Carboxypeptidase regulatory domain-like"/>
    <property type="match status" value="1"/>
</dbReference>
<feature type="signal peptide" evidence="8">
    <location>
        <begin position="1"/>
        <end position="21"/>
    </location>
</feature>
<dbReference type="EMBL" id="PGFJ01000001">
    <property type="protein sequence ID" value="PJJ83504.1"/>
    <property type="molecule type" value="Genomic_DNA"/>
</dbReference>
<keyword evidence="6 7" id="KW-0998">Cell outer membrane</keyword>
<dbReference type="NCBIfam" id="TIGR04056">
    <property type="entry name" value="OMP_RagA_SusC"/>
    <property type="match status" value="1"/>
</dbReference>
<dbReference type="AlphaFoldDB" id="A0A2H9VRR1"/>
<protein>
    <submittedName>
        <fullName evidence="10">TonB-linked SusC/RagA family outer membrane protein</fullName>
    </submittedName>
</protein>
<feature type="chain" id="PRO_5014190213" evidence="8">
    <location>
        <begin position="22"/>
        <end position="1067"/>
    </location>
</feature>
<sequence>MKKLLLVSLCFLMLFLTQAFAQNRTITGTVTAKDDGLPIPGVTVKIKGTTNGVPTDASGKYSISAPTGAVLQFSFVAFQTKEVTVGGQSVLNVILESDNKLLSEVVVTALGIERQKRELGYASAVVKNEAINAGSAVNLANGLQGKVSGLNITTTNSGVFENVKINLRGIRSLTGNNNPLLLVDGVQTDINYLSSINPNDIEDVNIIKGSSGAGIYGSDARNGVIIVTTKKGSKTGAPVVTVSNSTQFQSVSFFPSFQNQFGLGGGGNAAGLGGYDPIENWSWGPRYDGAMTQIGPDLDGIVDPVFGALTTQKIKYSPNNSRKEFFKTGTIVQNDVSYSEKNFFLSLQDALTNGIVPNDKNRRSGFRLNVAKEYGRLKVGVNTNYVQNNYNLFDQEGMSDYNVTQNVGLNQGLMNLLFNTNGFVNLQDYKDYKNNPYASYNYYFTNYGLNPYFAIDNWRKEGKKQDLKADLNLDFKVADWLNLTYRGSLTSTTLVERRKSRGENANAFGHDERGFGLIPGAVEERAYTQQRMSSELFASFNKQINEDFKVTAIAGTYVRQDDGRDTRVGATVLNVKDLYNIGQRAGELTGSSPMRRSRLFAVYGSAGVGYKGWANIEVTARNEKTSVLAEGLNSYFYPGVTGSVILSDAIDGLKNNNVLSYLKLRGGWNKTGNSDIAPYQLAATFDQGGGFPYGSTAGYSAGNTTYNPALKPEFIQATEVGLEAGFLNSRINVELTAFNQKMTDQIIPIAVSSGTGYTQAYVNAASFRNRGLEMDLKLTPLVNLGQVHVNFAANATYNESVVTSVYPGLDQVFIGGYTAAGNYAIKDYPAFMIRATDYNRDPATGKVIVSALTGAPTAATNTVIYGQTLPKWVVGLNPSVRWKSLNLSALFEYKGGHQAYADIGDAMSWTGVSDLSATNSRERFIFPNSVYQAVAGGPYIPNTSVTLNSPEGFWTGVGRSVKSNYLISAASWRFRELSISYDLPVAAVFGSTKTVKALSVALTARNLVLWLPKNNKYQDPDFTFSGASTGFGTGGTTGVTTGNQAGISNSTINPPVRTIGGNITVTF</sequence>
<dbReference type="InterPro" id="IPR008969">
    <property type="entry name" value="CarboxyPept-like_regulatory"/>
</dbReference>
<keyword evidence="5 7" id="KW-0472">Membrane</keyword>
<dbReference type="InterPro" id="IPR039426">
    <property type="entry name" value="TonB-dep_rcpt-like"/>
</dbReference>
<name>A0A2H9VRR1_9SPHI</name>